<protein>
    <submittedName>
        <fullName evidence="9">Uncharacterized protein</fullName>
    </submittedName>
</protein>
<dbReference type="AlphaFoldDB" id="J3LBF9"/>
<sequence length="150" mass="16766">MRIKAPVHLVWSIVRRFDEPQIFQPFVRGCRMRGNSSSVAVGCAREIDFKSGFPATSSVERLDILDDKERIFSVRIIGGDHRLKNYSSVVTVNPEVIDGQAAALVVESFVVDVPEGNTADEARHFVEFLIRCNLRSLALVSQRLLLALPD</sequence>
<keyword evidence="10" id="KW-1185">Reference proteome</keyword>
<dbReference type="Pfam" id="PF10604">
    <property type="entry name" value="Polyketide_cyc2"/>
    <property type="match status" value="1"/>
</dbReference>
<proteinExistence type="inferred from homology"/>
<evidence type="ECO:0000313" key="10">
    <source>
        <dbReference type="Proteomes" id="UP000006038"/>
    </source>
</evidence>
<evidence type="ECO:0000256" key="4">
    <source>
        <dbReference type="ARBA" id="ARBA00022490"/>
    </source>
</evidence>
<reference evidence="9" key="1">
    <citation type="submission" date="2013-04" db="UniProtKB">
        <authorList>
            <consortium name="EnsemblPlants"/>
        </authorList>
    </citation>
    <scope>IDENTIFICATION</scope>
</reference>
<dbReference type="GO" id="GO:0010427">
    <property type="term" value="F:abscisic acid binding"/>
    <property type="evidence" value="ECO:0007669"/>
    <property type="project" value="TreeGrafter"/>
</dbReference>
<evidence type="ECO:0000313" key="9">
    <source>
        <dbReference type="EnsemblPlants" id="OB02G19760.1"/>
    </source>
</evidence>
<evidence type="ECO:0000256" key="6">
    <source>
        <dbReference type="ARBA" id="ARBA00023170"/>
    </source>
</evidence>
<evidence type="ECO:0000256" key="5">
    <source>
        <dbReference type="ARBA" id="ARBA00022682"/>
    </source>
</evidence>
<evidence type="ECO:0000256" key="7">
    <source>
        <dbReference type="ARBA" id="ARBA00023242"/>
    </source>
</evidence>
<dbReference type="GO" id="GO:0038023">
    <property type="term" value="F:signaling receptor activity"/>
    <property type="evidence" value="ECO:0007669"/>
    <property type="project" value="TreeGrafter"/>
</dbReference>
<dbReference type="Gramene" id="OB02G19760.1">
    <property type="protein sequence ID" value="OB02G19760.1"/>
    <property type="gene ID" value="OB02G19760"/>
</dbReference>
<keyword evidence="4" id="KW-0963">Cytoplasm</keyword>
<comment type="similarity">
    <text evidence="3">Belongs to the PYR/PYL/RCAR abscisic acid intracellular receptor family.</text>
</comment>
<dbReference type="PANTHER" id="PTHR31213:SF205">
    <property type="entry name" value="ABSCISIC ACID RECEPTOR PYL3"/>
    <property type="match status" value="1"/>
</dbReference>
<evidence type="ECO:0000256" key="2">
    <source>
        <dbReference type="ARBA" id="ARBA00004496"/>
    </source>
</evidence>
<dbReference type="InterPro" id="IPR050279">
    <property type="entry name" value="Plant_def-hormone_signal"/>
</dbReference>
<keyword evidence="7" id="KW-0539">Nucleus</keyword>
<dbReference type="EnsemblPlants" id="OB02G19760.1">
    <property type="protein sequence ID" value="OB02G19760.1"/>
    <property type="gene ID" value="OB02G19760"/>
</dbReference>
<dbReference type="STRING" id="4533.J3LBF9"/>
<keyword evidence="5" id="KW-0938">Abscisic acid signaling pathway</keyword>
<dbReference type="InterPro" id="IPR023393">
    <property type="entry name" value="START-like_dom_sf"/>
</dbReference>
<dbReference type="CDD" id="cd07821">
    <property type="entry name" value="PYR_PYL_RCAR_like"/>
    <property type="match status" value="1"/>
</dbReference>
<dbReference type="eggNOG" id="ENOG502QPYH">
    <property type="taxonomic scope" value="Eukaryota"/>
</dbReference>
<dbReference type="GO" id="GO:0009738">
    <property type="term" value="P:abscisic acid-activated signaling pathway"/>
    <property type="evidence" value="ECO:0007669"/>
    <property type="project" value="UniProtKB-KW"/>
</dbReference>
<dbReference type="HOGENOM" id="CLU_077517_2_0_1"/>
<dbReference type="PANTHER" id="PTHR31213">
    <property type="entry name" value="OS08G0374000 PROTEIN-RELATED"/>
    <property type="match status" value="1"/>
</dbReference>
<dbReference type="Gene3D" id="3.30.530.20">
    <property type="match status" value="1"/>
</dbReference>
<dbReference type="Proteomes" id="UP000006038">
    <property type="component" value="Unassembled WGS sequence"/>
</dbReference>
<evidence type="ECO:0000256" key="8">
    <source>
        <dbReference type="ARBA" id="ARBA00023272"/>
    </source>
</evidence>
<comment type="subcellular location">
    <subcellularLocation>
        <location evidence="2">Cytoplasm</location>
    </subcellularLocation>
    <subcellularLocation>
        <location evidence="1">Nucleus</location>
    </subcellularLocation>
</comment>
<evidence type="ECO:0000256" key="1">
    <source>
        <dbReference type="ARBA" id="ARBA00004123"/>
    </source>
</evidence>
<dbReference type="GO" id="GO:0004864">
    <property type="term" value="F:protein phosphatase inhibitor activity"/>
    <property type="evidence" value="ECO:0007669"/>
    <property type="project" value="UniProtKB-KW"/>
</dbReference>
<name>J3LBF9_ORYBR</name>
<organism evidence="9">
    <name type="scientific">Oryza brachyantha</name>
    <name type="common">malo sina</name>
    <dbReference type="NCBI Taxonomy" id="4533"/>
    <lineage>
        <taxon>Eukaryota</taxon>
        <taxon>Viridiplantae</taxon>
        <taxon>Streptophyta</taxon>
        <taxon>Embryophyta</taxon>
        <taxon>Tracheophyta</taxon>
        <taxon>Spermatophyta</taxon>
        <taxon>Magnoliopsida</taxon>
        <taxon>Liliopsida</taxon>
        <taxon>Poales</taxon>
        <taxon>Poaceae</taxon>
        <taxon>BOP clade</taxon>
        <taxon>Oryzoideae</taxon>
        <taxon>Oryzeae</taxon>
        <taxon>Oryzinae</taxon>
        <taxon>Oryza</taxon>
    </lineage>
</organism>
<keyword evidence="8" id="KW-0650">Protein phosphatase inhibitor</keyword>
<evidence type="ECO:0000256" key="3">
    <source>
        <dbReference type="ARBA" id="ARBA00008594"/>
    </source>
</evidence>
<keyword evidence="6" id="KW-0675">Receptor</keyword>
<accession>J3LBF9</accession>
<dbReference type="GO" id="GO:0005737">
    <property type="term" value="C:cytoplasm"/>
    <property type="evidence" value="ECO:0007669"/>
    <property type="project" value="UniProtKB-SubCell"/>
</dbReference>
<dbReference type="OMA" id="EFLIRCN"/>
<dbReference type="SUPFAM" id="SSF55961">
    <property type="entry name" value="Bet v1-like"/>
    <property type="match status" value="1"/>
</dbReference>
<dbReference type="InterPro" id="IPR019587">
    <property type="entry name" value="Polyketide_cyclase/dehydratase"/>
</dbReference>
<dbReference type="GO" id="GO:0005634">
    <property type="term" value="C:nucleus"/>
    <property type="evidence" value="ECO:0007669"/>
    <property type="project" value="UniProtKB-SubCell"/>
</dbReference>